<dbReference type="AlphaFoldDB" id="A0A848AW21"/>
<evidence type="ECO:0000313" key="1">
    <source>
        <dbReference type="EMBL" id="NMD86297.1"/>
    </source>
</evidence>
<name>A0A848AW21_9BACT</name>
<organism evidence="1 2">
    <name type="scientific">Victivallis vadensis</name>
    <dbReference type="NCBI Taxonomy" id="172901"/>
    <lineage>
        <taxon>Bacteria</taxon>
        <taxon>Pseudomonadati</taxon>
        <taxon>Lentisphaerota</taxon>
        <taxon>Lentisphaeria</taxon>
        <taxon>Victivallales</taxon>
        <taxon>Victivallaceae</taxon>
        <taxon>Victivallis</taxon>
    </lineage>
</organism>
<sequence length="142" mass="14913">MDTVQLERELTDWAAGVLGLTVDSGIYRGGIPAGIAEGVGVMLTGEVISVPLHVPEFNVQVLGKFTGDDARDKALAMAAKLSAALPRYGLELENFRVAALLPRGNAEPYRAESDGVAAIHASFNLTASVLTIEPPATETSNH</sequence>
<gene>
    <name evidence="1" type="ORF">HF882_06830</name>
</gene>
<dbReference type="RefSeq" id="WP_168962090.1">
    <property type="nucleotide sequence ID" value="NZ_JABAEW010000009.1"/>
</dbReference>
<protein>
    <submittedName>
        <fullName evidence="1">Uncharacterized protein</fullName>
    </submittedName>
</protein>
<reference evidence="1 2" key="1">
    <citation type="submission" date="2020-04" db="EMBL/GenBank/DDBJ databases">
        <authorList>
            <person name="Hitch T.C.A."/>
            <person name="Wylensek D."/>
            <person name="Clavel T."/>
        </authorList>
    </citation>
    <scope>NUCLEOTIDE SEQUENCE [LARGE SCALE GENOMIC DNA]</scope>
    <source>
        <strain evidence="1 2">COR2-253-APC-1A</strain>
    </source>
</reference>
<evidence type="ECO:0000313" key="2">
    <source>
        <dbReference type="Proteomes" id="UP000576225"/>
    </source>
</evidence>
<dbReference type="Proteomes" id="UP000576225">
    <property type="component" value="Unassembled WGS sequence"/>
</dbReference>
<proteinExistence type="predicted"/>
<dbReference type="EMBL" id="JABAEW010000009">
    <property type="protein sequence ID" value="NMD86297.1"/>
    <property type="molecule type" value="Genomic_DNA"/>
</dbReference>
<accession>A0A848AW21</accession>
<comment type="caution">
    <text evidence="1">The sequence shown here is derived from an EMBL/GenBank/DDBJ whole genome shotgun (WGS) entry which is preliminary data.</text>
</comment>